<dbReference type="PANTHER" id="PTHR44329">
    <property type="entry name" value="SERINE/THREONINE-PROTEIN KINASE TNNI3K-RELATED"/>
    <property type="match status" value="1"/>
</dbReference>
<dbReference type="Pfam" id="PF00069">
    <property type="entry name" value="Pkinase"/>
    <property type="match status" value="1"/>
</dbReference>
<gene>
    <name evidence="13" type="primary">mos</name>
</gene>
<dbReference type="EC" id="2.7.11.1" evidence="1"/>
<evidence type="ECO:0000313" key="14">
    <source>
        <dbReference type="Proteomes" id="UP000472267"/>
    </source>
</evidence>
<reference evidence="13" key="2">
    <citation type="submission" date="2025-08" db="UniProtKB">
        <authorList>
            <consortium name="Ensembl"/>
        </authorList>
    </citation>
    <scope>IDENTIFICATION</scope>
</reference>
<keyword evidence="14" id="KW-1185">Reference proteome</keyword>
<dbReference type="InterPro" id="IPR011009">
    <property type="entry name" value="Kinase-like_dom_sf"/>
</dbReference>
<evidence type="ECO:0000256" key="8">
    <source>
        <dbReference type="ARBA" id="ARBA00048679"/>
    </source>
</evidence>
<dbReference type="PIRSF" id="PIRSF000654">
    <property type="entry name" value="Integrin-linked_kinase"/>
    <property type="match status" value="1"/>
</dbReference>
<dbReference type="GO" id="GO:0005524">
    <property type="term" value="F:ATP binding"/>
    <property type="evidence" value="ECO:0007669"/>
    <property type="project" value="UniProtKB-UniRule"/>
</dbReference>
<evidence type="ECO:0000256" key="1">
    <source>
        <dbReference type="ARBA" id="ARBA00012513"/>
    </source>
</evidence>
<dbReference type="PANTHER" id="PTHR44329:SF285">
    <property type="entry name" value="V-MOS MOLONEY MURINE SARCOMA VIRAL ONCO HOMOLOG"/>
    <property type="match status" value="1"/>
</dbReference>
<keyword evidence="5" id="KW-0418">Kinase</keyword>
<evidence type="ECO:0000256" key="9">
    <source>
        <dbReference type="PROSITE-ProRule" id="PRU10141"/>
    </source>
</evidence>
<dbReference type="OMA" id="LSWCSID"/>
<sequence length="341" mass="36930">MPSPIPSRLLPRDLYPAVELGTCSSPLAQPGPGPAASPGPGATLQVPAQRFPGRASGRPWSSVIQWKQLRALQPVGSGGFGSVYRAEYLGRTVALKNVKKCSKNALASRQSFWAELNAAHLSHPNIVRVLAATTCVPADFGDEGSLGAVLMEFVGSSNLQQVIYGSPEELPPRRWLRYAADIARGLDFLHAHRVLHLDVKPANVLLSARDACKLVDFGCSVKLEPGRERAAIGAHLSHVCGTYTHRAPELLRGDAVSSRADVFSFGITLWQLATREPPYAGDRQRVLYAVVAQRLRPPLDRPAFGSERGRSCAALLRRCWSAEARDRPGAPELVEQLSKLT</sequence>
<proteinExistence type="inferred from homology"/>
<dbReference type="InterPro" id="IPR051681">
    <property type="entry name" value="Ser/Thr_Kinases-Pseudokinases"/>
</dbReference>
<evidence type="ECO:0000256" key="3">
    <source>
        <dbReference type="ARBA" id="ARBA00022679"/>
    </source>
</evidence>
<keyword evidence="4 9" id="KW-0547">Nucleotide-binding</keyword>
<evidence type="ECO:0000256" key="6">
    <source>
        <dbReference type="ARBA" id="ARBA00022840"/>
    </source>
</evidence>
<evidence type="ECO:0000256" key="11">
    <source>
        <dbReference type="SAM" id="MobiDB-lite"/>
    </source>
</evidence>
<dbReference type="PROSITE" id="PS00108">
    <property type="entry name" value="PROTEIN_KINASE_ST"/>
    <property type="match status" value="1"/>
</dbReference>
<dbReference type="Gene3D" id="1.10.510.10">
    <property type="entry name" value="Transferase(Phosphotransferase) domain 1"/>
    <property type="match status" value="1"/>
</dbReference>
<comment type="similarity">
    <text evidence="10">Belongs to the protein kinase superfamily.</text>
</comment>
<name>A0A672JHJ1_SALFA</name>
<organism evidence="13 14">
    <name type="scientific">Salarias fasciatus</name>
    <name type="common">Jewelled blenny</name>
    <name type="synonym">Blennius fasciatus</name>
    <dbReference type="NCBI Taxonomy" id="181472"/>
    <lineage>
        <taxon>Eukaryota</taxon>
        <taxon>Metazoa</taxon>
        <taxon>Chordata</taxon>
        <taxon>Craniata</taxon>
        <taxon>Vertebrata</taxon>
        <taxon>Euteleostomi</taxon>
        <taxon>Actinopterygii</taxon>
        <taxon>Neopterygii</taxon>
        <taxon>Teleostei</taxon>
        <taxon>Neoteleostei</taxon>
        <taxon>Acanthomorphata</taxon>
        <taxon>Ovalentaria</taxon>
        <taxon>Blenniimorphae</taxon>
        <taxon>Blenniiformes</taxon>
        <taxon>Blennioidei</taxon>
        <taxon>Blenniidae</taxon>
        <taxon>Salariinae</taxon>
        <taxon>Salarias</taxon>
    </lineage>
</organism>
<evidence type="ECO:0000256" key="2">
    <source>
        <dbReference type="ARBA" id="ARBA00022527"/>
    </source>
</evidence>
<dbReference type="InterPro" id="IPR008271">
    <property type="entry name" value="Ser/Thr_kinase_AS"/>
</dbReference>
<dbReference type="PROSITE" id="PS00107">
    <property type="entry name" value="PROTEIN_KINASE_ATP"/>
    <property type="match status" value="1"/>
</dbReference>
<evidence type="ECO:0000256" key="4">
    <source>
        <dbReference type="ARBA" id="ARBA00022741"/>
    </source>
</evidence>
<dbReference type="Proteomes" id="UP000472267">
    <property type="component" value="Chromosome 9"/>
</dbReference>
<keyword evidence="2 10" id="KW-0723">Serine/threonine-protein kinase</keyword>
<dbReference type="GO" id="GO:0004674">
    <property type="term" value="F:protein serine/threonine kinase activity"/>
    <property type="evidence" value="ECO:0007669"/>
    <property type="project" value="UniProtKB-KW"/>
</dbReference>
<dbReference type="FunFam" id="3.30.200.20:FF:000316">
    <property type="entry name" value="Proto-oncogene serine/threonine-protein kinase mos"/>
    <property type="match status" value="1"/>
</dbReference>
<dbReference type="PROSITE" id="PS50011">
    <property type="entry name" value="PROTEIN_KINASE_DOM"/>
    <property type="match status" value="1"/>
</dbReference>
<keyword evidence="6 9" id="KW-0067">ATP-binding</keyword>
<evidence type="ECO:0000256" key="5">
    <source>
        <dbReference type="ARBA" id="ARBA00022777"/>
    </source>
</evidence>
<evidence type="ECO:0000313" key="13">
    <source>
        <dbReference type="Ensembl" id="ENSSFAP00005052704.1"/>
    </source>
</evidence>
<evidence type="ECO:0000256" key="7">
    <source>
        <dbReference type="ARBA" id="ARBA00047899"/>
    </source>
</evidence>
<dbReference type="CDD" id="cd13979">
    <property type="entry name" value="STKc_Mos"/>
    <property type="match status" value="1"/>
</dbReference>
<comment type="catalytic activity">
    <reaction evidence="8">
        <text>L-seryl-[protein] + ATP = O-phospho-L-seryl-[protein] + ADP + H(+)</text>
        <dbReference type="Rhea" id="RHEA:17989"/>
        <dbReference type="Rhea" id="RHEA-COMP:9863"/>
        <dbReference type="Rhea" id="RHEA-COMP:11604"/>
        <dbReference type="ChEBI" id="CHEBI:15378"/>
        <dbReference type="ChEBI" id="CHEBI:29999"/>
        <dbReference type="ChEBI" id="CHEBI:30616"/>
        <dbReference type="ChEBI" id="CHEBI:83421"/>
        <dbReference type="ChEBI" id="CHEBI:456216"/>
        <dbReference type="EC" id="2.7.11.1"/>
    </reaction>
</comment>
<accession>A0A672JHJ1</accession>
<feature type="binding site" evidence="9">
    <location>
        <position position="96"/>
    </location>
    <ligand>
        <name>ATP</name>
        <dbReference type="ChEBI" id="CHEBI:30616"/>
    </ligand>
</feature>
<evidence type="ECO:0000259" key="12">
    <source>
        <dbReference type="PROSITE" id="PS50011"/>
    </source>
</evidence>
<protein>
    <recommendedName>
        <fullName evidence="1">non-specific serine/threonine protein kinase</fullName>
        <ecNumber evidence="1">2.7.11.1</ecNumber>
    </recommendedName>
</protein>
<dbReference type="InterPro" id="IPR000719">
    <property type="entry name" value="Prot_kinase_dom"/>
</dbReference>
<feature type="region of interest" description="Disordered" evidence="11">
    <location>
        <begin position="26"/>
        <end position="57"/>
    </location>
</feature>
<dbReference type="SMART" id="SM00220">
    <property type="entry name" value="S_TKc"/>
    <property type="match status" value="1"/>
</dbReference>
<dbReference type="InParanoid" id="A0A672JHJ1"/>
<evidence type="ECO:0000256" key="10">
    <source>
        <dbReference type="RuleBase" id="RU000304"/>
    </source>
</evidence>
<dbReference type="InterPro" id="IPR017441">
    <property type="entry name" value="Protein_kinase_ATP_BS"/>
</dbReference>
<reference evidence="13" key="3">
    <citation type="submission" date="2025-09" db="UniProtKB">
        <authorList>
            <consortium name="Ensembl"/>
        </authorList>
    </citation>
    <scope>IDENTIFICATION</scope>
</reference>
<keyword evidence="3" id="KW-0808">Transferase</keyword>
<comment type="catalytic activity">
    <reaction evidence="7">
        <text>L-threonyl-[protein] + ATP = O-phospho-L-threonyl-[protein] + ADP + H(+)</text>
        <dbReference type="Rhea" id="RHEA:46608"/>
        <dbReference type="Rhea" id="RHEA-COMP:11060"/>
        <dbReference type="Rhea" id="RHEA-COMP:11605"/>
        <dbReference type="ChEBI" id="CHEBI:15378"/>
        <dbReference type="ChEBI" id="CHEBI:30013"/>
        <dbReference type="ChEBI" id="CHEBI:30616"/>
        <dbReference type="ChEBI" id="CHEBI:61977"/>
        <dbReference type="ChEBI" id="CHEBI:456216"/>
        <dbReference type="EC" id="2.7.11.1"/>
    </reaction>
</comment>
<reference evidence="13" key="1">
    <citation type="submission" date="2019-06" db="EMBL/GenBank/DDBJ databases">
        <authorList>
            <consortium name="Wellcome Sanger Institute Data Sharing"/>
        </authorList>
    </citation>
    <scope>NUCLEOTIDE SEQUENCE [LARGE SCALE GENOMIC DNA]</scope>
</reference>
<dbReference type="AlphaFoldDB" id="A0A672JHJ1"/>
<dbReference type="Ensembl" id="ENSSFAT00005054366.1">
    <property type="protein sequence ID" value="ENSSFAP00005052704.1"/>
    <property type="gene ID" value="ENSSFAG00005025230.1"/>
</dbReference>
<feature type="domain" description="Protein kinase" evidence="12">
    <location>
        <begin position="69"/>
        <end position="340"/>
    </location>
</feature>
<dbReference type="SUPFAM" id="SSF56112">
    <property type="entry name" value="Protein kinase-like (PK-like)"/>
    <property type="match status" value="1"/>
</dbReference>